<name>A0A9P3F3T9_ASPVI</name>
<feature type="domain" description="ATP-grasp" evidence="10">
    <location>
        <begin position="7"/>
        <end position="232"/>
    </location>
</feature>
<dbReference type="GO" id="GO:0005524">
    <property type="term" value="F:ATP binding"/>
    <property type="evidence" value="ECO:0007669"/>
    <property type="project" value="UniProtKB-UniRule"/>
</dbReference>
<dbReference type="AlphaFoldDB" id="A0A9P3F3T9"/>
<dbReference type="RefSeq" id="XP_043127205.1">
    <property type="nucleotide sequence ID" value="XM_043271270.1"/>
</dbReference>
<accession>A0A9P3F3T9</accession>
<dbReference type="InterPro" id="IPR013815">
    <property type="entry name" value="ATP_grasp_subdomain_1"/>
</dbReference>
<dbReference type="SUPFAM" id="SSF56059">
    <property type="entry name" value="Glutathione synthetase ATP-binding domain-like"/>
    <property type="match status" value="1"/>
</dbReference>
<dbReference type="PROSITE" id="PS00844">
    <property type="entry name" value="DALA_DALA_LIGASE_2"/>
    <property type="match status" value="1"/>
</dbReference>
<dbReference type="GO" id="GO:0008360">
    <property type="term" value="P:regulation of cell shape"/>
    <property type="evidence" value="ECO:0007669"/>
    <property type="project" value="UniProtKB-KW"/>
</dbReference>
<dbReference type="Gene3D" id="3.30.1490.20">
    <property type="entry name" value="ATP-grasp fold, A domain"/>
    <property type="match status" value="1"/>
</dbReference>
<dbReference type="GO" id="GO:0046872">
    <property type="term" value="F:metal ion binding"/>
    <property type="evidence" value="ECO:0007669"/>
    <property type="project" value="InterPro"/>
</dbReference>
<sequence length="245" mass="27320">MPPKTPLMILEHMEIPTAPFVIVPAAWPDRDRRPINEILSRSPHAEALKRFPLCIKPNCEGSSKGIYSFSKVHNLAELQDGAQKLKTKYPDQSIIIESFLAGEEYTVSIIGSGKSARILGTVHLDWESVRPADGCYSTSDWAPDVEDDYPTRVVSSKDNPKVQQAEALALQAWQALEGQDIGRIDMRWDLDGNPYVLEINAIPGLRPSWSTLTKTTEAQGISHQELIEAVLESALERYPQARCKN</sequence>
<dbReference type="GO" id="GO:0005737">
    <property type="term" value="C:cytoplasm"/>
    <property type="evidence" value="ECO:0007669"/>
    <property type="project" value="UniProtKB-SubCell"/>
</dbReference>
<evidence type="ECO:0000256" key="7">
    <source>
        <dbReference type="ARBA" id="ARBA00022960"/>
    </source>
</evidence>
<dbReference type="Proteomes" id="UP000710440">
    <property type="component" value="Unassembled WGS sequence"/>
</dbReference>
<organism evidence="11 12">
    <name type="scientific">Aspergillus viridinutans</name>
    <dbReference type="NCBI Taxonomy" id="75553"/>
    <lineage>
        <taxon>Eukaryota</taxon>
        <taxon>Fungi</taxon>
        <taxon>Dikarya</taxon>
        <taxon>Ascomycota</taxon>
        <taxon>Pezizomycotina</taxon>
        <taxon>Eurotiomycetes</taxon>
        <taxon>Eurotiomycetidae</taxon>
        <taxon>Eurotiales</taxon>
        <taxon>Aspergillaceae</taxon>
        <taxon>Aspergillus</taxon>
        <taxon>Aspergillus subgen. Fumigati</taxon>
    </lineage>
</organism>
<dbReference type="PROSITE" id="PS50975">
    <property type="entry name" value="ATP_GRASP"/>
    <property type="match status" value="1"/>
</dbReference>
<dbReference type="Pfam" id="PF07478">
    <property type="entry name" value="Dala_Dala_lig_C"/>
    <property type="match status" value="1"/>
</dbReference>
<dbReference type="Gene3D" id="3.30.470.20">
    <property type="entry name" value="ATP-grasp fold, B domain"/>
    <property type="match status" value="1"/>
</dbReference>
<comment type="caution">
    <text evidence="11">The sequence shown here is derived from an EMBL/GenBank/DDBJ whole genome shotgun (WGS) entry which is preliminary data.</text>
</comment>
<comment type="similarity">
    <text evidence="2">Belongs to the D-alanine--D-alanine ligase family.</text>
</comment>
<keyword evidence="5 9" id="KW-0547">Nucleotide-binding</keyword>
<keyword evidence="6 9" id="KW-0067">ATP-binding</keyword>
<dbReference type="InterPro" id="IPR000291">
    <property type="entry name" value="D-Ala_lig_Van_CS"/>
</dbReference>
<evidence type="ECO:0000313" key="12">
    <source>
        <dbReference type="Proteomes" id="UP000710440"/>
    </source>
</evidence>
<evidence type="ECO:0000313" key="11">
    <source>
        <dbReference type="EMBL" id="GIK04019.1"/>
    </source>
</evidence>
<dbReference type="GO" id="GO:0008716">
    <property type="term" value="F:D-alanine-D-alanine ligase activity"/>
    <property type="evidence" value="ECO:0007669"/>
    <property type="project" value="InterPro"/>
</dbReference>
<evidence type="ECO:0000256" key="3">
    <source>
        <dbReference type="ARBA" id="ARBA00022490"/>
    </source>
</evidence>
<dbReference type="GeneID" id="66936076"/>
<evidence type="ECO:0000256" key="5">
    <source>
        <dbReference type="ARBA" id="ARBA00022741"/>
    </source>
</evidence>
<keyword evidence="8" id="KW-0573">Peptidoglycan synthesis</keyword>
<evidence type="ECO:0000256" key="1">
    <source>
        <dbReference type="ARBA" id="ARBA00004496"/>
    </source>
</evidence>
<proteinExistence type="inferred from homology"/>
<evidence type="ECO:0000256" key="4">
    <source>
        <dbReference type="ARBA" id="ARBA00022598"/>
    </source>
</evidence>
<dbReference type="InterPro" id="IPR011761">
    <property type="entry name" value="ATP-grasp"/>
</dbReference>
<evidence type="ECO:0000256" key="2">
    <source>
        <dbReference type="ARBA" id="ARBA00010871"/>
    </source>
</evidence>
<dbReference type="OrthoDB" id="2013972at2759"/>
<evidence type="ECO:0000256" key="9">
    <source>
        <dbReference type="PROSITE-ProRule" id="PRU00409"/>
    </source>
</evidence>
<gene>
    <name evidence="11" type="ORF">Aspvir_008094</name>
</gene>
<keyword evidence="7" id="KW-0133">Cell shape</keyword>
<dbReference type="EMBL" id="BOPL01000006">
    <property type="protein sequence ID" value="GIK04019.1"/>
    <property type="molecule type" value="Genomic_DNA"/>
</dbReference>
<evidence type="ECO:0000256" key="8">
    <source>
        <dbReference type="ARBA" id="ARBA00022984"/>
    </source>
</evidence>
<protein>
    <recommendedName>
        <fullName evidence="10">ATP-grasp domain-containing protein</fullName>
    </recommendedName>
</protein>
<evidence type="ECO:0000256" key="6">
    <source>
        <dbReference type="ARBA" id="ARBA00022840"/>
    </source>
</evidence>
<comment type="subcellular location">
    <subcellularLocation>
        <location evidence="1">Cytoplasm</location>
    </subcellularLocation>
</comment>
<reference evidence="11 12" key="1">
    <citation type="submission" date="2021-02" db="EMBL/GenBank/DDBJ databases">
        <title>Pan-genome distribution and transcriptional activeness of fungal secondary metabolism genes in Aspergillus section Fumigati.</title>
        <authorList>
            <person name="Takahashi H."/>
            <person name="Umemura M."/>
            <person name="Ninomiya A."/>
            <person name="Kusuya Y."/>
            <person name="Urayama S."/>
            <person name="Shimizu M."/>
            <person name="Watanabe A."/>
            <person name="Kamei K."/>
            <person name="Yaguchi T."/>
            <person name="Hagiwara D."/>
        </authorList>
    </citation>
    <scope>NUCLEOTIDE SEQUENCE [LARGE SCALE GENOMIC DNA]</scope>
    <source>
        <strain evidence="11 12">IFM 47045</strain>
    </source>
</reference>
<dbReference type="InterPro" id="IPR011095">
    <property type="entry name" value="Dala_Dala_lig_C"/>
</dbReference>
<evidence type="ECO:0000259" key="10">
    <source>
        <dbReference type="PROSITE" id="PS50975"/>
    </source>
</evidence>
<keyword evidence="4" id="KW-0436">Ligase</keyword>
<keyword evidence="3" id="KW-0963">Cytoplasm</keyword>
<dbReference type="PANTHER" id="PTHR23132:SF23">
    <property type="entry name" value="D-ALANINE--D-ALANINE LIGASE B"/>
    <property type="match status" value="1"/>
</dbReference>
<keyword evidence="12" id="KW-1185">Reference proteome</keyword>
<dbReference type="PANTHER" id="PTHR23132">
    <property type="entry name" value="D-ALANINE--D-ALANINE LIGASE"/>
    <property type="match status" value="1"/>
</dbReference>